<feature type="region of interest" description="Disordered" evidence="1">
    <location>
        <begin position="1"/>
        <end position="59"/>
    </location>
</feature>
<proteinExistence type="predicted"/>
<dbReference type="InterPro" id="IPR009003">
    <property type="entry name" value="Peptidase_S1_PA"/>
</dbReference>
<protein>
    <submittedName>
        <fullName evidence="2">Uncharacterized protein</fullName>
    </submittedName>
</protein>
<dbReference type="SUPFAM" id="SSF50494">
    <property type="entry name" value="Trypsin-like serine proteases"/>
    <property type="match status" value="1"/>
</dbReference>
<evidence type="ECO:0000256" key="1">
    <source>
        <dbReference type="SAM" id="MobiDB-lite"/>
    </source>
</evidence>
<organism evidence="3">
    <name type="scientific">Caenorhabditis remanei</name>
    <name type="common">Caenorhabditis vulgaris</name>
    <dbReference type="NCBI Taxonomy" id="31234"/>
    <lineage>
        <taxon>Eukaryota</taxon>
        <taxon>Metazoa</taxon>
        <taxon>Ecdysozoa</taxon>
        <taxon>Nematoda</taxon>
        <taxon>Chromadorea</taxon>
        <taxon>Rhabditida</taxon>
        <taxon>Rhabditina</taxon>
        <taxon>Rhabditomorpha</taxon>
        <taxon>Rhabditoidea</taxon>
        <taxon>Rhabditidae</taxon>
        <taxon>Peloderinae</taxon>
        <taxon>Caenorhabditis</taxon>
    </lineage>
</organism>
<dbReference type="Gene3D" id="2.40.10.120">
    <property type="match status" value="1"/>
</dbReference>
<dbReference type="InParanoid" id="E3LPM9"/>
<feature type="compositionally biased region" description="Basic and acidic residues" evidence="1">
    <location>
        <begin position="25"/>
        <end position="59"/>
    </location>
</feature>
<dbReference type="EMBL" id="DS268412">
    <property type="protein sequence ID" value="EFP05393.1"/>
    <property type="molecule type" value="Genomic_DNA"/>
</dbReference>
<accession>E3LPM9</accession>
<sequence length="323" mass="36684">MSSSRLSRWPSSSSQSERSIGGSRRSRDERRRSSRSRDESQRRQEDRKERDRDSQKNEVFLRRLEKMENEMSAMKDEVTTLKRKVEAMEKEKEETGKYIKNLEETLVSTQPMTTEKRREIESSVYIVHADNVIAKSNAFAISPTFAVTYAHKGHRVLKVGVTLHLKRANSLGQPSLKVQVVKNSETEDYVIMKICDGVFPYFLSDVATPVPGMPYFFIGIDSQLKIGWKSGIVSKKINDFFIGTSNTKKGDSGGLLVNEKGFLIGMNTDKVKFVPKRIRSTGEPETDDEFYGRLTEHTSSSKFISQENLIYARARPGPARPGP</sequence>
<gene>
    <name evidence="2" type="ORF">CRE_27311</name>
</gene>
<dbReference type="Proteomes" id="UP000008281">
    <property type="component" value="Unassembled WGS sequence"/>
</dbReference>
<name>E3LPM9_CAERE</name>
<evidence type="ECO:0000313" key="3">
    <source>
        <dbReference type="Proteomes" id="UP000008281"/>
    </source>
</evidence>
<dbReference type="HOGENOM" id="CLU_861199_0_0_1"/>
<dbReference type="AlphaFoldDB" id="E3LPM9"/>
<evidence type="ECO:0000313" key="2">
    <source>
        <dbReference type="EMBL" id="EFP05393.1"/>
    </source>
</evidence>
<reference evidence="2" key="1">
    <citation type="submission" date="2007-07" db="EMBL/GenBank/DDBJ databases">
        <title>PCAP assembly of the Caenorhabditis remanei genome.</title>
        <authorList>
            <consortium name="The Caenorhabditis remanei Sequencing Consortium"/>
            <person name="Wilson R.K."/>
        </authorList>
    </citation>
    <scope>NUCLEOTIDE SEQUENCE [LARGE SCALE GENOMIC DNA]</scope>
    <source>
        <strain evidence="2">PB4641</strain>
    </source>
</reference>
<feature type="compositionally biased region" description="Low complexity" evidence="1">
    <location>
        <begin position="1"/>
        <end position="23"/>
    </location>
</feature>
<keyword evidence="3" id="KW-1185">Reference proteome</keyword>